<evidence type="ECO:0000256" key="1">
    <source>
        <dbReference type="PIRSR" id="PIRSR613078-1"/>
    </source>
</evidence>
<dbReference type="GO" id="GO:0005737">
    <property type="term" value="C:cytoplasm"/>
    <property type="evidence" value="ECO:0007669"/>
    <property type="project" value="TreeGrafter"/>
</dbReference>
<name>A0A927RCA2_9ACTN</name>
<dbReference type="InterPro" id="IPR013078">
    <property type="entry name" value="His_Pase_superF_clade-1"/>
</dbReference>
<dbReference type="AlphaFoldDB" id="A0A927RCA2"/>
<dbReference type="SUPFAM" id="SSF53254">
    <property type="entry name" value="Phosphoglycerate mutase-like"/>
    <property type="match status" value="1"/>
</dbReference>
<dbReference type="SMART" id="SM00855">
    <property type="entry name" value="PGAM"/>
    <property type="match status" value="1"/>
</dbReference>
<dbReference type="GO" id="GO:0016791">
    <property type="term" value="F:phosphatase activity"/>
    <property type="evidence" value="ECO:0007669"/>
    <property type="project" value="TreeGrafter"/>
</dbReference>
<feature type="active site" description="Tele-phosphohistidine intermediate" evidence="1">
    <location>
        <position position="9"/>
    </location>
</feature>
<evidence type="ECO:0000313" key="3">
    <source>
        <dbReference type="EMBL" id="MBE1606915.1"/>
    </source>
</evidence>
<gene>
    <name evidence="3" type="ORF">HEB94_003763</name>
</gene>
<dbReference type="RefSeq" id="WP_192750958.1">
    <property type="nucleotide sequence ID" value="NZ_BAABJL010000109.1"/>
</dbReference>
<dbReference type="Gene3D" id="3.40.50.1240">
    <property type="entry name" value="Phosphoglycerate mutase-like"/>
    <property type="match status" value="1"/>
</dbReference>
<dbReference type="InterPro" id="IPR050275">
    <property type="entry name" value="PGM_Phosphatase"/>
</dbReference>
<evidence type="ECO:0000313" key="4">
    <source>
        <dbReference type="Proteomes" id="UP000638648"/>
    </source>
</evidence>
<feature type="binding site" evidence="2">
    <location>
        <begin position="8"/>
        <end position="15"/>
    </location>
    <ligand>
        <name>substrate</name>
    </ligand>
</feature>
<organism evidence="3 4">
    <name type="scientific">Actinopolymorpha pittospori</name>
    <dbReference type="NCBI Taxonomy" id="648752"/>
    <lineage>
        <taxon>Bacteria</taxon>
        <taxon>Bacillati</taxon>
        <taxon>Actinomycetota</taxon>
        <taxon>Actinomycetes</taxon>
        <taxon>Propionibacteriales</taxon>
        <taxon>Actinopolymorphaceae</taxon>
        <taxon>Actinopolymorpha</taxon>
    </lineage>
</organism>
<dbReference type="InterPro" id="IPR029033">
    <property type="entry name" value="His_PPase_superfam"/>
</dbReference>
<protein>
    <submittedName>
        <fullName evidence="3">Broad specificity phosphatase PhoE</fullName>
    </submittedName>
</protein>
<dbReference type="EMBL" id="JADBEM010000001">
    <property type="protein sequence ID" value="MBE1606915.1"/>
    <property type="molecule type" value="Genomic_DNA"/>
</dbReference>
<reference evidence="3" key="1">
    <citation type="submission" date="2020-10" db="EMBL/GenBank/DDBJ databases">
        <title>Sequencing the genomes of 1000 actinobacteria strains.</title>
        <authorList>
            <person name="Klenk H.-P."/>
        </authorList>
    </citation>
    <scope>NUCLEOTIDE SEQUENCE</scope>
    <source>
        <strain evidence="3">DSM 45354</strain>
    </source>
</reference>
<comment type="caution">
    <text evidence="3">The sequence shown here is derived from an EMBL/GenBank/DDBJ whole genome shotgun (WGS) entry which is preliminary data.</text>
</comment>
<accession>A0A927RCA2</accession>
<feature type="active site" description="Proton donor/acceptor" evidence="1">
    <location>
        <position position="83"/>
    </location>
</feature>
<dbReference type="CDD" id="cd07067">
    <property type="entry name" value="HP_PGM_like"/>
    <property type="match status" value="1"/>
</dbReference>
<dbReference type="Pfam" id="PF00300">
    <property type="entry name" value="His_Phos_1"/>
    <property type="match status" value="1"/>
</dbReference>
<feature type="binding site" evidence="2">
    <location>
        <position position="59"/>
    </location>
    <ligand>
        <name>substrate</name>
    </ligand>
</feature>
<keyword evidence="4" id="KW-1185">Reference proteome</keyword>
<dbReference type="PIRSF" id="PIRSF000709">
    <property type="entry name" value="6PFK_2-Ptase"/>
    <property type="match status" value="1"/>
</dbReference>
<evidence type="ECO:0000256" key="2">
    <source>
        <dbReference type="PIRSR" id="PIRSR613078-2"/>
    </source>
</evidence>
<sequence length="187" mass="20765">MTRLIFVRHGESEANLLHVFSNRGTKHGLTANGRGQALELARRLAGASVARIYTSPLLRAVQTAQILSRRLDVEVGPAEALCEYDVGAYEGSDDPAHWREYEEVLNTWTLAGEWDRRVGGGESYRDIKHRFAPFVEQVTAMSGVTVLVGHGGLYRCMLRVVLTNVTATFALIHPLANTQQVRCVSRF</sequence>
<dbReference type="Proteomes" id="UP000638648">
    <property type="component" value="Unassembled WGS sequence"/>
</dbReference>
<proteinExistence type="predicted"/>
<dbReference type="PANTHER" id="PTHR48100:SF1">
    <property type="entry name" value="HISTIDINE PHOSPHATASE FAMILY PROTEIN-RELATED"/>
    <property type="match status" value="1"/>
</dbReference>
<dbReference type="PANTHER" id="PTHR48100">
    <property type="entry name" value="BROAD-SPECIFICITY PHOSPHATASE YOR283W-RELATED"/>
    <property type="match status" value="1"/>
</dbReference>